<dbReference type="InterPro" id="IPR027417">
    <property type="entry name" value="P-loop_NTPase"/>
</dbReference>
<proteinExistence type="predicted"/>
<dbReference type="Pfam" id="PF00004">
    <property type="entry name" value="AAA"/>
    <property type="match status" value="1"/>
</dbReference>
<dbReference type="Gene3D" id="1.10.10.60">
    <property type="entry name" value="Homeodomain-like"/>
    <property type="match status" value="1"/>
</dbReference>
<dbReference type="SUPFAM" id="SSF52540">
    <property type="entry name" value="P-loop containing nucleoside triphosphate hydrolases"/>
    <property type="match status" value="1"/>
</dbReference>
<dbReference type="InterPro" id="IPR003593">
    <property type="entry name" value="AAA+_ATPase"/>
</dbReference>
<comment type="caution">
    <text evidence="2">The sequence shown here is derived from an EMBL/GenBank/DDBJ whole genome shotgun (WGS) entry which is preliminary data.</text>
</comment>
<dbReference type="RefSeq" id="WP_207674920.1">
    <property type="nucleotide sequence ID" value="NZ_JAFREM010000028.1"/>
</dbReference>
<evidence type="ECO:0000313" key="2">
    <source>
        <dbReference type="EMBL" id="MBO1307934.1"/>
    </source>
</evidence>
<name>A0ABS3LE86_9ENTE</name>
<feature type="domain" description="AAA+ ATPase" evidence="1">
    <location>
        <begin position="126"/>
        <end position="258"/>
    </location>
</feature>
<organism evidence="2 3">
    <name type="scientific">Candidatus Enterococcus moelleringii</name>
    <dbReference type="NCBI Taxonomy" id="2815325"/>
    <lineage>
        <taxon>Bacteria</taxon>
        <taxon>Bacillati</taxon>
        <taxon>Bacillota</taxon>
        <taxon>Bacilli</taxon>
        <taxon>Lactobacillales</taxon>
        <taxon>Enterococcaceae</taxon>
        <taxon>Enterococcus</taxon>
    </lineage>
</organism>
<dbReference type="PANTHER" id="PTHR23077">
    <property type="entry name" value="AAA-FAMILY ATPASE"/>
    <property type="match status" value="1"/>
</dbReference>
<evidence type="ECO:0000259" key="1">
    <source>
        <dbReference type="SMART" id="SM00382"/>
    </source>
</evidence>
<protein>
    <submittedName>
        <fullName evidence="2">AAA family ATPase</fullName>
    </submittedName>
</protein>
<dbReference type="EMBL" id="JAFREM010000028">
    <property type="protein sequence ID" value="MBO1307934.1"/>
    <property type="molecule type" value="Genomic_DNA"/>
</dbReference>
<dbReference type="InterPro" id="IPR050168">
    <property type="entry name" value="AAA_ATPase_domain"/>
</dbReference>
<dbReference type="InterPro" id="IPR003959">
    <property type="entry name" value="ATPase_AAA_core"/>
</dbReference>
<reference evidence="2 3" key="1">
    <citation type="submission" date="2021-03" db="EMBL/GenBank/DDBJ databases">
        <title>Enterococcal diversity collection.</title>
        <authorList>
            <person name="Gilmore M.S."/>
            <person name="Schwartzman J."/>
            <person name="Van Tyne D."/>
            <person name="Martin M."/>
            <person name="Earl A.M."/>
            <person name="Manson A.L."/>
            <person name="Straub T."/>
            <person name="Salamzade R."/>
            <person name="Saavedra J."/>
            <person name="Lebreton F."/>
            <person name="Prichula J."/>
            <person name="Schaufler K."/>
            <person name="Gaca A."/>
            <person name="Sgardioli B."/>
            <person name="Wagenaar J."/>
            <person name="Strong T."/>
        </authorList>
    </citation>
    <scope>NUCLEOTIDE SEQUENCE [LARGE SCALE GENOMIC DNA]</scope>
    <source>
        <strain evidence="2 3">669A</strain>
    </source>
</reference>
<accession>A0ABS3LE86</accession>
<dbReference type="SMART" id="SM00382">
    <property type="entry name" value="AAA"/>
    <property type="match status" value="1"/>
</dbReference>
<gene>
    <name evidence="2" type="ORF">JZO70_17295</name>
</gene>
<dbReference type="Proteomes" id="UP000664601">
    <property type="component" value="Unassembled WGS sequence"/>
</dbReference>
<sequence length="370" mass="41851">MKKDALNYLPDLVNASFSKDNNSLESVVLSLIRTLARDNDTKKIAEKISGMLAQHQSGLYPDYSSTRTINSSITEDNDFINSYVLKKRSNKDLNSLILNKDIKSKIEDIIAGYRNRDKLAELGLKHSRKIILNGPPGTGKSSIGEAIAKELDLDYLFVNVPSLFSSYLGDSGKNINKLFSLLSEREAVIIFDEFDSLAASRSIDNEVGEMRRIVNTVLTSLDTWEGDGIIIATTNDKSHLDYAIWRRFDEKIDISLPDKMNRLKLWDNYLQGQLSREELQLLAEISQDFSPAEIEIYSQQGLRLRVLKNKPPFLTIMEQMDISEASQKIKAETTLALKENRPDLTTREIADMLGISKSSIQRYLSKAMEE</sequence>
<keyword evidence="3" id="KW-1185">Reference proteome</keyword>
<dbReference type="CDD" id="cd19481">
    <property type="entry name" value="RecA-like_protease"/>
    <property type="match status" value="1"/>
</dbReference>
<evidence type="ECO:0000313" key="3">
    <source>
        <dbReference type="Proteomes" id="UP000664601"/>
    </source>
</evidence>
<dbReference type="Gene3D" id="3.40.50.300">
    <property type="entry name" value="P-loop containing nucleotide triphosphate hydrolases"/>
    <property type="match status" value="1"/>
</dbReference>